<protein>
    <submittedName>
        <fullName evidence="2">Uncharacterized protein</fullName>
    </submittedName>
</protein>
<proteinExistence type="predicted"/>
<organism evidence="2 3">
    <name type="scientific">Hibiscus sabdariffa</name>
    <name type="common">roselle</name>
    <dbReference type="NCBI Taxonomy" id="183260"/>
    <lineage>
        <taxon>Eukaryota</taxon>
        <taxon>Viridiplantae</taxon>
        <taxon>Streptophyta</taxon>
        <taxon>Embryophyta</taxon>
        <taxon>Tracheophyta</taxon>
        <taxon>Spermatophyta</taxon>
        <taxon>Magnoliopsida</taxon>
        <taxon>eudicotyledons</taxon>
        <taxon>Gunneridae</taxon>
        <taxon>Pentapetalae</taxon>
        <taxon>rosids</taxon>
        <taxon>malvids</taxon>
        <taxon>Malvales</taxon>
        <taxon>Malvaceae</taxon>
        <taxon>Malvoideae</taxon>
        <taxon>Hibiscus</taxon>
    </lineage>
</organism>
<dbReference type="EMBL" id="JBBPBM010000023">
    <property type="protein sequence ID" value="KAK8546053.1"/>
    <property type="molecule type" value="Genomic_DNA"/>
</dbReference>
<feature type="region of interest" description="Disordered" evidence="1">
    <location>
        <begin position="1"/>
        <end position="25"/>
    </location>
</feature>
<accession>A0ABR2DT13</accession>
<reference evidence="2 3" key="1">
    <citation type="journal article" date="2024" name="G3 (Bethesda)">
        <title>Genome assembly of Hibiscus sabdariffa L. provides insights into metabolisms of medicinal natural products.</title>
        <authorList>
            <person name="Kim T."/>
        </authorList>
    </citation>
    <scope>NUCLEOTIDE SEQUENCE [LARGE SCALE GENOMIC DNA]</scope>
    <source>
        <strain evidence="2">TK-2024</strain>
        <tissue evidence="2">Old leaves</tissue>
    </source>
</reference>
<evidence type="ECO:0000313" key="2">
    <source>
        <dbReference type="EMBL" id="KAK8546053.1"/>
    </source>
</evidence>
<evidence type="ECO:0000313" key="3">
    <source>
        <dbReference type="Proteomes" id="UP001472677"/>
    </source>
</evidence>
<name>A0ABR2DT13_9ROSI</name>
<feature type="compositionally biased region" description="Basic and acidic residues" evidence="1">
    <location>
        <begin position="1"/>
        <end position="11"/>
    </location>
</feature>
<comment type="caution">
    <text evidence="2">The sequence shown here is derived from an EMBL/GenBank/DDBJ whole genome shotgun (WGS) entry which is preliminary data.</text>
</comment>
<gene>
    <name evidence="2" type="ORF">V6N12_026857</name>
</gene>
<keyword evidence="3" id="KW-1185">Reference proteome</keyword>
<sequence length="97" mass="10600">MEVYRRVEKLESGGGKKKGETSGVDSYGTRQLWSAIGLPCYAFHTDLCPTHTQTLPVPPLEFQSPPTTTTIAGLLLRLVQAIVAKTMPFVGPTLVWL</sequence>
<dbReference type="Proteomes" id="UP001472677">
    <property type="component" value="Unassembled WGS sequence"/>
</dbReference>
<evidence type="ECO:0000256" key="1">
    <source>
        <dbReference type="SAM" id="MobiDB-lite"/>
    </source>
</evidence>